<sequence>TRDAAAVRSQDTSVGDLLMQFEDLRLLSPQTTAHNLLEVVRLSELIRVKREGDLGKNSSMMLTEL</sequence>
<dbReference type="InParanoid" id="A0A2P5DER6"/>
<dbReference type="EMBL" id="JXTC01000275">
    <property type="protein sequence ID" value="PON71753.1"/>
    <property type="molecule type" value="Genomic_DNA"/>
</dbReference>
<dbReference type="AlphaFoldDB" id="A0A2P5DER6"/>
<dbReference type="Proteomes" id="UP000237000">
    <property type="component" value="Unassembled WGS sequence"/>
</dbReference>
<accession>A0A2P5DER6</accession>
<comment type="caution">
    <text evidence="1">The sequence shown here is derived from an EMBL/GenBank/DDBJ whole genome shotgun (WGS) entry which is preliminary data.</text>
</comment>
<proteinExistence type="predicted"/>
<protein>
    <submittedName>
        <fullName evidence="1">Uncharacterized protein</fullName>
    </submittedName>
</protein>
<keyword evidence="2" id="KW-1185">Reference proteome</keyword>
<evidence type="ECO:0000313" key="1">
    <source>
        <dbReference type="EMBL" id="PON71753.1"/>
    </source>
</evidence>
<gene>
    <name evidence="1" type="ORF">TorRG33x02_253450</name>
</gene>
<evidence type="ECO:0000313" key="2">
    <source>
        <dbReference type="Proteomes" id="UP000237000"/>
    </source>
</evidence>
<organism evidence="1 2">
    <name type="scientific">Trema orientale</name>
    <name type="common">Charcoal tree</name>
    <name type="synonym">Celtis orientalis</name>
    <dbReference type="NCBI Taxonomy" id="63057"/>
    <lineage>
        <taxon>Eukaryota</taxon>
        <taxon>Viridiplantae</taxon>
        <taxon>Streptophyta</taxon>
        <taxon>Embryophyta</taxon>
        <taxon>Tracheophyta</taxon>
        <taxon>Spermatophyta</taxon>
        <taxon>Magnoliopsida</taxon>
        <taxon>eudicotyledons</taxon>
        <taxon>Gunneridae</taxon>
        <taxon>Pentapetalae</taxon>
        <taxon>rosids</taxon>
        <taxon>fabids</taxon>
        <taxon>Rosales</taxon>
        <taxon>Cannabaceae</taxon>
        <taxon>Trema</taxon>
    </lineage>
</organism>
<name>A0A2P5DER6_TREOI</name>
<feature type="non-terminal residue" evidence="1">
    <location>
        <position position="1"/>
    </location>
</feature>
<reference evidence="2" key="1">
    <citation type="submission" date="2016-06" db="EMBL/GenBank/DDBJ databases">
        <title>Parallel loss of symbiosis genes in relatives of nitrogen-fixing non-legume Parasponia.</title>
        <authorList>
            <person name="Van Velzen R."/>
            <person name="Holmer R."/>
            <person name="Bu F."/>
            <person name="Rutten L."/>
            <person name="Van Zeijl A."/>
            <person name="Liu W."/>
            <person name="Santuari L."/>
            <person name="Cao Q."/>
            <person name="Sharma T."/>
            <person name="Shen D."/>
            <person name="Roswanjaya Y."/>
            <person name="Wardhani T."/>
            <person name="Kalhor M.S."/>
            <person name="Jansen J."/>
            <person name="Van den Hoogen J."/>
            <person name="Gungor B."/>
            <person name="Hartog M."/>
            <person name="Hontelez J."/>
            <person name="Verver J."/>
            <person name="Yang W.-C."/>
            <person name="Schijlen E."/>
            <person name="Repin R."/>
            <person name="Schilthuizen M."/>
            <person name="Schranz E."/>
            <person name="Heidstra R."/>
            <person name="Miyata K."/>
            <person name="Fedorova E."/>
            <person name="Kohlen W."/>
            <person name="Bisseling T."/>
            <person name="Smit S."/>
            <person name="Geurts R."/>
        </authorList>
    </citation>
    <scope>NUCLEOTIDE SEQUENCE [LARGE SCALE GENOMIC DNA]</scope>
    <source>
        <strain evidence="2">cv. RG33-2</strain>
    </source>
</reference>